<comment type="caution">
    <text evidence="1">The sequence shown here is derived from an EMBL/GenBank/DDBJ whole genome shotgun (WGS) entry which is preliminary data.</text>
</comment>
<evidence type="ECO:0008006" key="3">
    <source>
        <dbReference type="Google" id="ProtNLM"/>
    </source>
</evidence>
<dbReference type="EMBL" id="NHTK01000928">
    <property type="protein sequence ID" value="PPR04551.1"/>
    <property type="molecule type" value="Genomic_DNA"/>
</dbReference>
<evidence type="ECO:0000313" key="2">
    <source>
        <dbReference type="Proteomes" id="UP000284842"/>
    </source>
</evidence>
<organism evidence="1 2">
    <name type="scientific">Panaeolus cyanescens</name>
    <dbReference type="NCBI Taxonomy" id="181874"/>
    <lineage>
        <taxon>Eukaryota</taxon>
        <taxon>Fungi</taxon>
        <taxon>Dikarya</taxon>
        <taxon>Basidiomycota</taxon>
        <taxon>Agaricomycotina</taxon>
        <taxon>Agaricomycetes</taxon>
        <taxon>Agaricomycetidae</taxon>
        <taxon>Agaricales</taxon>
        <taxon>Agaricineae</taxon>
        <taxon>Galeropsidaceae</taxon>
        <taxon>Panaeolus</taxon>
    </lineage>
</organism>
<dbReference type="InterPro" id="IPR032675">
    <property type="entry name" value="LRR_dom_sf"/>
</dbReference>
<accession>A0A409YNA7</accession>
<dbReference type="SUPFAM" id="SSF52047">
    <property type="entry name" value="RNI-like"/>
    <property type="match status" value="1"/>
</dbReference>
<sequence>MAAPVDHNPKLPMDVLDQILDEYSNDKFFAHKCGKILFRDLREISVHNRQHIGALVELMNNRLEIASWIKSLTYHVDLVPGRVTPPMANLTLVSYLDASDSLVSRFLNLPTLQSLCIVGEFDPFMSSYLTFEDDTETYPSRQIDFIHLLDAYLPTTTLTHLEIREISDLPTHAILTCPNLHTLDLFNCTLAPLPTHSRTCTGRIQDLRIVTFTDSKSIVPIIHVLLQLNPSLESVALESMGRNAWSRLVMHPESSMEIVPTFYPAFGNLVRITDSGWLLMWPKFCEMANERGVNPFPALKVLNLELPPADDGITNTLRFLSQFTTSLEELSIKVSAFKSYIDDVWQIPEHFPLLGPNLKRLSLLWDYRALDLRHPYLASILNALKNISTTTILETLTSVMSPSYLRSSGVDPDLIRDLVVGLDDMIGESDHSFTCLKTVDIHIPDDGESLQRVLNSMPKILHWLRIHENGCADGPGLDMPKVNWVLQSTVTKD</sequence>
<dbReference type="Gene3D" id="3.80.10.10">
    <property type="entry name" value="Ribonuclease Inhibitor"/>
    <property type="match status" value="1"/>
</dbReference>
<proteinExistence type="predicted"/>
<dbReference type="Proteomes" id="UP000284842">
    <property type="component" value="Unassembled WGS sequence"/>
</dbReference>
<protein>
    <recommendedName>
        <fullName evidence="3">F-box domain-containing protein</fullName>
    </recommendedName>
</protein>
<gene>
    <name evidence="1" type="ORF">CVT24_012089</name>
</gene>
<dbReference type="AlphaFoldDB" id="A0A409YNA7"/>
<name>A0A409YNA7_9AGAR</name>
<keyword evidence="2" id="KW-1185">Reference proteome</keyword>
<dbReference type="InParanoid" id="A0A409YNA7"/>
<evidence type="ECO:0000313" key="1">
    <source>
        <dbReference type="EMBL" id="PPR04551.1"/>
    </source>
</evidence>
<reference evidence="1 2" key="1">
    <citation type="journal article" date="2018" name="Evol. Lett.">
        <title>Horizontal gene cluster transfer increased hallucinogenic mushroom diversity.</title>
        <authorList>
            <person name="Reynolds H.T."/>
            <person name="Vijayakumar V."/>
            <person name="Gluck-Thaler E."/>
            <person name="Korotkin H.B."/>
            <person name="Matheny P.B."/>
            <person name="Slot J.C."/>
        </authorList>
    </citation>
    <scope>NUCLEOTIDE SEQUENCE [LARGE SCALE GENOMIC DNA]</scope>
    <source>
        <strain evidence="1 2">2629</strain>
    </source>
</reference>